<evidence type="ECO:0000313" key="4">
    <source>
        <dbReference type="EMBL" id="EHY52765.1"/>
    </source>
</evidence>
<dbReference type="VEuPathDB" id="FungiDB:HMPREF1120_00974"/>
<dbReference type="Gene3D" id="3.30.70.3250">
    <property type="entry name" value="Ribonuclease P, Pop5 subunit"/>
    <property type="match status" value="1"/>
</dbReference>
<evidence type="ECO:0000313" key="5">
    <source>
        <dbReference type="Proteomes" id="UP000007304"/>
    </source>
</evidence>
<dbReference type="GO" id="GO:0001682">
    <property type="term" value="P:tRNA 5'-leader removal"/>
    <property type="evidence" value="ECO:0007669"/>
    <property type="project" value="InterPro"/>
</dbReference>
<proteinExistence type="inferred from homology"/>
<dbReference type="eggNOG" id="KOG4639">
    <property type="taxonomic scope" value="Eukaryota"/>
</dbReference>
<keyword evidence="2" id="KW-0819">tRNA processing</keyword>
<sequence length="252" mass="27562">MVRIKHRYLLFNILYPSESSSSSTSKHSSTTSGTVTTSANSKSSSSVPSQQILPPYLLFSRPSPAHLTPQLLIQTLKATITQVFGDHGLGATQAGIRVVYFSPSTSTCILRVPRAYFRLVWASLTYMDTIPPPTKTSRYESTSTGGSTRCVIRVVRVSGTIRKSEEEVMRRARYEIVRAKRDGLEMNMGDGRGSGDGNEASALLDGWIGKKPQNLAGRAAIGAQVRGEDDGNDYDDDIDDDDDDEDMDDLSE</sequence>
<accession>H6BL17</accession>
<dbReference type="GeneID" id="20305613"/>
<dbReference type="OMA" id="VRFKTRW"/>
<dbReference type="SUPFAM" id="SSF160350">
    <property type="entry name" value="Rnp2-like"/>
    <property type="match status" value="1"/>
</dbReference>
<dbReference type="GO" id="GO:0005730">
    <property type="term" value="C:nucleolus"/>
    <property type="evidence" value="ECO:0007669"/>
    <property type="project" value="TreeGrafter"/>
</dbReference>
<protein>
    <submittedName>
        <fullName evidence="4">Ribonuclease P subunit P14</fullName>
    </submittedName>
</protein>
<dbReference type="Proteomes" id="UP000007304">
    <property type="component" value="Unassembled WGS sequence"/>
</dbReference>
<dbReference type="AlphaFoldDB" id="H6BL17"/>
<dbReference type="PANTHER" id="PTHR15441">
    <property type="entry name" value="RIBONUCLEASE P PROTEIN SUBUNIT P14"/>
    <property type="match status" value="1"/>
</dbReference>
<dbReference type="Pfam" id="PF01900">
    <property type="entry name" value="RNase_P_Rpp14"/>
    <property type="match status" value="1"/>
</dbReference>
<dbReference type="InterPro" id="IPR002759">
    <property type="entry name" value="Pop5/Rpp14/Rnp2-like"/>
</dbReference>
<dbReference type="GO" id="GO:0000172">
    <property type="term" value="C:ribonuclease MRP complex"/>
    <property type="evidence" value="ECO:0007669"/>
    <property type="project" value="TreeGrafter"/>
</dbReference>
<dbReference type="GO" id="GO:0033204">
    <property type="term" value="F:ribonuclease P RNA binding"/>
    <property type="evidence" value="ECO:0007669"/>
    <property type="project" value="TreeGrafter"/>
</dbReference>
<dbReference type="GO" id="GO:0030681">
    <property type="term" value="C:multimeric ribonuclease P complex"/>
    <property type="evidence" value="ECO:0007669"/>
    <property type="project" value="TreeGrafter"/>
</dbReference>
<dbReference type="PANTHER" id="PTHR15441:SF2">
    <property type="entry name" value="RIBONUCLEASE P_MRP PROTEIN SUBUNIT POP5"/>
    <property type="match status" value="1"/>
</dbReference>
<dbReference type="OrthoDB" id="24745at2759"/>
<name>H6BL17_EXODN</name>
<organism evidence="4 5">
    <name type="scientific">Exophiala dermatitidis (strain ATCC 34100 / CBS 525.76 / NIH/UT8656)</name>
    <name type="common">Black yeast</name>
    <name type="synonym">Wangiella dermatitidis</name>
    <dbReference type="NCBI Taxonomy" id="858893"/>
    <lineage>
        <taxon>Eukaryota</taxon>
        <taxon>Fungi</taxon>
        <taxon>Dikarya</taxon>
        <taxon>Ascomycota</taxon>
        <taxon>Pezizomycotina</taxon>
        <taxon>Eurotiomycetes</taxon>
        <taxon>Chaetothyriomycetidae</taxon>
        <taxon>Chaetothyriales</taxon>
        <taxon>Herpotrichiellaceae</taxon>
        <taxon>Exophiala</taxon>
    </lineage>
</organism>
<dbReference type="InterPro" id="IPR038085">
    <property type="entry name" value="Rnp2-like_sf"/>
</dbReference>
<comment type="similarity">
    <text evidence="1">Belongs to the eukaryotic/archaeal RNase P protein component 2 family.</text>
</comment>
<dbReference type="InParanoid" id="H6BL17"/>
<dbReference type="HOGENOM" id="CLU_086710_1_0_1"/>
<evidence type="ECO:0000256" key="3">
    <source>
        <dbReference type="SAM" id="MobiDB-lite"/>
    </source>
</evidence>
<dbReference type="FunCoup" id="H6BL17">
    <property type="interactions" value="250"/>
</dbReference>
<dbReference type="EMBL" id="JH226130">
    <property type="protein sequence ID" value="EHY52765.1"/>
    <property type="molecule type" value="Genomic_DNA"/>
</dbReference>
<dbReference type="RefSeq" id="XP_009153226.1">
    <property type="nucleotide sequence ID" value="XM_009154978.1"/>
</dbReference>
<dbReference type="STRING" id="858893.H6BL17"/>
<feature type="compositionally biased region" description="Acidic residues" evidence="3">
    <location>
        <begin position="230"/>
        <end position="252"/>
    </location>
</feature>
<evidence type="ECO:0000256" key="2">
    <source>
        <dbReference type="ARBA" id="ARBA00022694"/>
    </source>
</evidence>
<feature type="region of interest" description="Disordered" evidence="3">
    <location>
        <begin position="18"/>
        <end position="49"/>
    </location>
</feature>
<evidence type="ECO:0000256" key="1">
    <source>
        <dbReference type="ARBA" id="ARBA00010800"/>
    </source>
</evidence>
<gene>
    <name evidence="4" type="ORF">HMPREF1120_00974</name>
</gene>
<reference evidence="4" key="1">
    <citation type="submission" date="2011-07" db="EMBL/GenBank/DDBJ databases">
        <title>The Genome Sequence of Exophiala (Wangiella) dermatitidis NIH/UT8656.</title>
        <authorList>
            <consortium name="The Broad Institute Genome Sequencing Platform"/>
            <person name="Cuomo C."/>
            <person name="Wang Z."/>
            <person name="Hunicke-Smith S."/>
            <person name="Szanislo P.J."/>
            <person name="Earl A."/>
            <person name="Young S.K."/>
            <person name="Zeng Q."/>
            <person name="Gargeya S."/>
            <person name="Fitzgerald M."/>
            <person name="Haas B."/>
            <person name="Abouelleil A."/>
            <person name="Alvarado L."/>
            <person name="Arachchi H.M."/>
            <person name="Berlin A."/>
            <person name="Brown A."/>
            <person name="Chapman S.B."/>
            <person name="Chen Z."/>
            <person name="Dunbar C."/>
            <person name="Freedman E."/>
            <person name="Gearin G."/>
            <person name="Gellesch M."/>
            <person name="Goldberg J."/>
            <person name="Griggs A."/>
            <person name="Gujja S."/>
            <person name="Heiman D."/>
            <person name="Howarth C."/>
            <person name="Larson L."/>
            <person name="Lui A."/>
            <person name="MacDonald P.J.P."/>
            <person name="Montmayeur A."/>
            <person name="Murphy C."/>
            <person name="Neiman D."/>
            <person name="Pearson M."/>
            <person name="Priest M."/>
            <person name="Roberts A."/>
            <person name="Saif S."/>
            <person name="Shea T."/>
            <person name="Shenoy N."/>
            <person name="Sisk P."/>
            <person name="Stolte C."/>
            <person name="Sykes S."/>
            <person name="Wortman J."/>
            <person name="Nusbaum C."/>
            <person name="Birren B."/>
        </authorList>
    </citation>
    <scope>NUCLEOTIDE SEQUENCE</scope>
    <source>
        <strain evidence="4">NIH/UT8656</strain>
    </source>
</reference>
<feature type="region of interest" description="Disordered" evidence="3">
    <location>
        <begin position="219"/>
        <end position="252"/>
    </location>
</feature>
<keyword evidence="5" id="KW-1185">Reference proteome</keyword>